<reference evidence="2" key="1">
    <citation type="submission" date="2023-02" db="EMBL/GenBank/DDBJ databases">
        <title>Kitasatospora phosalacinea NBRC 14362.</title>
        <authorList>
            <person name="Ichikawa N."/>
            <person name="Sato H."/>
            <person name="Tonouchi N."/>
        </authorList>
    </citation>
    <scope>NUCLEOTIDE SEQUENCE</scope>
    <source>
        <strain evidence="2">NBRC 14362</strain>
    </source>
</reference>
<name>A0A9W6UPT2_9ACTN</name>
<evidence type="ECO:0000313" key="3">
    <source>
        <dbReference type="Proteomes" id="UP001165143"/>
    </source>
</evidence>
<accession>A0A9W6UPT2</accession>
<sequence length="82" mass="8611">MRQYLSSCSFGPPAAPRGAPRVGAIANAVVERGPRARARRPADRQPAGKRARSVAGRPPGSPVRLPSSKIGNGANKAGHFKW</sequence>
<proteinExistence type="predicted"/>
<comment type="caution">
    <text evidence="2">The sequence shown here is derived from an EMBL/GenBank/DDBJ whole genome shotgun (WGS) entry which is preliminary data.</text>
</comment>
<evidence type="ECO:0000256" key="1">
    <source>
        <dbReference type="SAM" id="MobiDB-lite"/>
    </source>
</evidence>
<protein>
    <submittedName>
        <fullName evidence="2">Uncharacterized protein</fullName>
    </submittedName>
</protein>
<dbReference type="Proteomes" id="UP001165143">
    <property type="component" value="Unassembled WGS sequence"/>
</dbReference>
<feature type="region of interest" description="Disordered" evidence="1">
    <location>
        <begin position="1"/>
        <end position="20"/>
    </location>
</feature>
<organism evidence="2 3">
    <name type="scientific">Kitasatospora phosalacinea</name>
    <dbReference type="NCBI Taxonomy" id="2065"/>
    <lineage>
        <taxon>Bacteria</taxon>
        <taxon>Bacillati</taxon>
        <taxon>Actinomycetota</taxon>
        <taxon>Actinomycetes</taxon>
        <taxon>Kitasatosporales</taxon>
        <taxon>Streptomycetaceae</taxon>
        <taxon>Kitasatospora</taxon>
    </lineage>
</organism>
<dbReference type="EMBL" id="BSRX01000020">
    <property type="protein sequence ID" value="GLW55693.1"/>
    <property type="molecule type" value="Genomic_DNA"/>
</dbReference>
<evidence type="ECO:0000313" key="2">
    <source>
        <dbReference type="EMBL" id="GLW55693.1"/>
    </source>
</evidence>
<gene>
    <name evidence="2" type="ORF">Kpho01_37040</name>
</gene>
<feature type="region of interest" description="Disordered" evidence="1">
    <location>
        <begin position="30"/>
        <end position="82"/>
    </location>
</feature>
<dbReference type="AlphaFoldDB" id="A0A9W6UPT2"/>